<dbReference type="InterPro" id="IPR015199">
    <property type="entry name" value="DNA_pol_III_delta_C"/>
</dbReference>
<dbReference type="InterPro" id="IPR050238">
    <property type="entry name" value="DNA_Rep/Repair_Clamp_Loader"/>
</dbReference>
<feature type="domain" description="DNA polymerase III delta subunit C-terminal" evidence="8">
    <location>
        <begin position="214"/>
        <end position="328"/>
    </location>
</feature>
<dbReference type="AlphaFoldDB" id="A0A9Q4FZ61"/>
<organism evidence="9 10">
    <name type="scientific">Salipaludibacillus agaradhaerens</name>
    <name type="common">Bacillus agaradhaerens</name>
    <dbReference type="NCBI Taxonomy" id="76935"/>
    <lineage>
        <taxon>Bacteria</taxon>
        <taxon>Bacillati</taxon>
        <taxon>Bacillota</taxon>
        <taxon>Bacilli</taxon>
        <taxon>Bacillales</taxon>
        <taxon>Bacillaceae</taxon>
    </lineage>
</organism>
<comment type="caution">
    <text evidence="9">The sequence shown here is derived from an EMBL/GenBank/DDBJ whole genome shotgun (WGS) entry which is preliminary data.</text>
</comment>
<dbReference type="SUPFAM" id="SSF52540">
    <property type="entry name" value="P-loop containing nucleoside triphosphate hydrolases"/>
    <property type="match status" value="1"/>
</dbReference>
<dbReference type="Proteomes" id="UP001057753">
    <property type="component" value="Unassembled WGS sequence"/>
</dbReference>
<evidence type="ECO:0000256" key="2">
    <source>
        <dbReference type="ARBA" id="ARBA00014363"/>
    </source>
</evidence>
<dbReference type="NCBIfam" id="NF005972">
    <property type="entry name" value="PRK08058.1"/>
    <property type="match status" value="1"/>
</dbReference>
<dbReference type="OrthoDB" id="9810148at2"/>
<evidence type="ECO:0000259" key="8">
    <source>
        <dbReference type="Pfam" id="PF09115"/>
    </source>
</evidence>
<evidence type="ECO:0000256" key="6">
    <source>
        <dbReference type="ARBA" id="ARBA00022932"/>
    </source>
</evidence>
<keyword evidence="10" id="KW-1185">Reference proteome</keyword>
<dbReference type="Gene3D" id="3.40.50.300">
    <property type="entry name" value="P-loop containing nucleotide triphosphate hydrolases"/>
    <property type="match status" value="1"/>
</dbReference>
<evidence type="ECO:0000256" key="1">
    <source>
        <dbReference type="ARBA" id="ARBA00012417"/>
    </source>
</evidence>
<dbReference type="RefSeq" id="WP_078578605.1">
    <property type="nucleotide sequence ID" value="NZ_JABXYM010000001.1"/>
</dbReference>
<dbReference type="GO" id="GO:0003677">
    <property type="term" value="F:DNA binding"/>
    <property type="evidence" value="ECO:0007669"/>
    <property type="project" value="InterPro"/>
</dbReference>
<dbReference type="NCBIfam" id="TIGR00678">
    <property type="entry name" value="holB"/>
    <property type="match status" value="1"/>
</dbReference>
<dbReference type="FunFam" id="3.40.50.300:FF:001255">
    <property type="entry name" value="DNA polymerase III subunit delta"/>
    <property type="match status" value="1"/>
</dbReference>
<dbReference type="GO" id="GO:0003887">
    <property type="term" value="F:DNA-directed DNA polymerase activity"/>
    <property type="evidence" value="ECO:0007669"/>
    <property type="project" value="UniProtKB-KW"/>
</dbReference>
<evidence type="ECO:0000313" key="10">
    <source>
        <dbReference type="Proteomes" id="UP001057753"/>
    </source>
</evidence>
<dbReference type="GO" id="GO:0009360">
    <property type="term" value="C:DNA polymerase III complex"/>
    <property type="evidence" value="ECO:0007669"/>
    <property type="project" value="InterPro"/>
</dbReference>
<evidence type="ECO:0000256" key="3">
    <source>
        <dbReference type="ARBA" id="ARBA00022679"/>
    </source>
</evidence>
<keyword evidence="6" id="KW-0239">DNA-directed DNA polymerase</keyword>
<name>A0A9Q4FZ61_SALAG</name>
<sequence length="330" mass="37539">MRNWKEMAETQPAIVKMLTNSVTKGRLAHAYLFSGGRGTGKKAVASLLAKSYFCEQKTGSEPCQSCKECQRIDSGNHPDLHEISADGTTIKVEQIRQLKKEFSLRGMESHKKFYIVNEADKMTDAAANSLLKVLEEPDGEAVAVLITSHIQRILKTILSRAQVLSFAPLPVDKLVHQLVTIHTINEKDALTASRLTSDMEEALQLCQNDWIAQARNKVIQLIDDLTLRPRYVFITLQEEWIPFFKEKTDVQIGIDLLMLWYRDVIRVQVEQTDQIVYIDQEDKLQDQALKLSQMKLGHNLQAVMDAKRRLDANTAPQLLMEQLLLRLQEG</sequence>
<keyword evidence="3 9" id="KW-0808">Transferase</keyword>
<dbReference type="EMBL" id="JABXYM010000001">
    <property type="protein sequence ID" value="MCR6098430.1"/>
    <property type="molecule type" value="Genomic_DNA"/>
</dbReference>
<protein>
    <recommendedName>
        <fullName evidence="2">DNA polymerase III subunit delta'</fullName>
        <ecNumber evidence="1">2.7.7.7</ecNumber>
    </recommendedName>
</protein>
<comment type="catalytic activity">
    <reaction evidence="7">
        <text>DNA(n) + a 2'-deoxyribonucleoside 5'-triphosphate = DNA(n+1) + diphosphate</text>
        <dbReference type="Rhea" id="RHEA:22508"/>
        <dbReference type="Rhea" id="RHEA-COMP:17339"/>
        <dbReference type="Rhea" id="RHEA-COMP:17340"/>
        <dbReference type="ChEBI" id="CHEBI:33019"/>
        <dbReference type="ChEBI" id="CHEBI:61560"/>
        <dbReference type="ChEBI" id="CHEBI:173112"/>
        <dbReference type="EC" id="2.7.7.7"/>
    </reaction>
</comment>
<reference evidence="9" key="1">
    <citation type="submission" date="2020-06" db="EMBL/GenBank/DDBJ databases">
        <title>Insight into the genomes of haloalkaliphilic bacilli from Kenyan soda lakes.</title>
        <authorList>
            <person name="Mwirichia R."/>
            <person name="Villamizar G.C."/>
            <person name="Poehlein A."/>
            <person name="Mugweru J."/>
            <person name="Kipnyargis A."/>
            <person name="Kiplimo D."/>
            <person name="Orwa P."/>
            <person name="Daniel R."/>
        </authorList>
    </citation>
    <scope>NUCLEOTIDE SEQUENCE</scope>
    <source>
        <strain evidence="9">B1096_S55</strain>
    </source>
</reference>
<evidence type="ECO:0000256" key="4">
    <source>
        <dbReference type="ARBA" id="ARBA00022695"/>
    </source>
</evidence>
<evidence type="ECO:0000256" key="5">
    <source>
        <dbReference type="ARBA" id="ARBA00022705"/>
    </source>
</evidence>
<dbReference type="InterPro" id="IPR004622">
    <property type="entry name" value="DNA_pol_HolB"/>
</dbReference>
<dbReference type="EC" id="2.7.7.7" evidence="1"/>
<proteinExistence type="predicted"/>
<dbReference type="InterPro" id="IPR027417">
    <property type="entry name" value="P-loop_NTPase"/>
</dbReference>
<accession>A0A9Q4FZ61</accession>
<dbReference type="GO" id="GO:0008408">
    <property type="term" value="F:3'-5' exonuclease activity"/>
    <property type="evidence" value="ECO:0007669"/>
    <property type="project" value="InterPro"/>
</dbReference>
<dbReference type="GO" id="GO:0006261">
    <property type="term" value="P:DNA-templated DNA replication"/>
    <property type="evidence" value="ECO:0007669"/>
    <property type="project" value="TreeGrafter"/>
</dbReference>
<dbReference type="PANTHER" id="PTHR11669:SF8">
    <property type="entry name" value="DNA POLYMERASE III SUBUNIT DELTA"/>
    <property type="match status" value="1"/>
</dbReference>
<dbReference type="Pfam" id="PF13177">
    <property type="entry name" value="DNA_pol3_delta2"/>
    <property type="match status" value="1"/>
</dbReference>
<keyword evidence="4 9" id="KW-0548">Nucleotidyltransferase</keyword>
<dbReference type="Pfam" id="PF09115">
    <property type="entry name" value="DNApol3-delta_C"/>
    <property type="match status" value="1"/>
</dbReference>
<evidence type="ECO:0000313" key="9">
    <source>
        <dbReference type="EMBL" id="MCR6098430.1"/>
    </source>
</evidence>
<dbReference type="PANTHER" id="PTHR11669">
    <property type="entry name" value="REPLICATION FACTOR C / DNA POLYMERASE III GAMMA-TAU SUBUNIT"/>
    <property type="match status" value="1"/>
</dbReference>
<gene>
    <name evidence="9" type="primary">holB</name>
    <name evidence="9" type="ORF">HXA33_18090</name>
</gene>
<dbReference type="Gene3D" id="1.20.272.10">
    <property type="match status" value="1"/>
</dbReference>
<evidence type="ECO:0000256" key="7">
    <source>
        <dbReference type="ARBA" id="ARBA00049244"/>
    </source>
</evidence>
<keyword evidence="5" id="KW-0235">DNA replication</keyword>